<dbReference type="PROSITE" id="PS00018">
    <property type="entry name" value="EF_HAND_1"/>
    <property type="match status" value="2"/>
</dbReference>
<dbReference type="OrthoDB" id="191686at2759"/>
<reference evidence="6" key="1">
    <citation type="submission" date="2020-08" db="EMBL/GenBank/DDBJ databases">
        <title>Genome sequencing and assembly of the red palm weevil Rhynchophorus ferrugineus.</title>
        <authorList>
            <person name="Dias G.B."/>
            <person name="Bergman C.M."/>
            <person name="Manee M."/>
        </authorList>
    </citation>
    <scope>NUCLEOTIDE SEQUENCE</scope>
    <source>
        <strain evidence="6">AA-2017</strain>
        <tissue evidence="6">Whole larva</tissue>
    </source>
</reference>
<keyword evidence="1" id="KW-0479">Metal-binding</keyword>
<dbReference type="GO" id="GO:0005509">
    <property type="term" value="F:calcium ion binding"/>
    <property type="evidence" value="ECO:0007669"/>
    <property type="project" value="InterPro"/>
</dbReference>
<dbReference type="SMART" id="SM00054">
    <property type="entry name" value="EFh"/>
    <property type="match status" value="3"/>
</dbReference>
<gene>
    <name evidence="6" type="ORF">GWI33_015930</name>
</gene>
<sequence length="285" mass="32238">MESSSASPKKISSEPRLSMRQGAIALRGITRFIHCVRSRSVIASGSGASSKGGRGKARRAKRMGEKEVYKCSPKLMEKLKRDTLLSRNEIEALYKIYKKLITFNKISSKNAVKSPSSIMTTATTVSEGIDRTVFREVLHNTFDIITENMLMERIFCVWDKINGGLITLENWFHGMSLFLRGSLTKQIEYCFAVYDLNGDGYITKDEMFLLLRNCLIKFPQEEDPEESVRDLVDIILKKMDKDKDGKVSLTDYKETVTGEPLLLEAFGRCLPTEGSKLTFLATLKF</sequence>
<evidence type="ECO:0000313" key="7">
    <source>
        <dbReference type="Proteomes" id="UP000625711"/>
    </source>
</evidence>
<accession>A0A834I2K6</accession>
<keyword evidence="7" id="KW-1185">Reference proteome</keyword>
<evidence type="ECO:0000256" key="1">
    <source>
        <dbReference type="ARBA" id="ARBA00022723"/>
    </source>
</evidence>
<name>A0A834I2K6_RHYFE</name>
<dbReference type="PANTHER" id="PTHR23055:SF60">
    <property type="entry name" value="CALAXIN"/>
    <property type="match status" value="1"/>
</dbReference>
<feature type="region of interest" description="Disordered" evidence="4">
    <location>
        <begin position="44"/>
        <end position="63"/>
    </location>
</feature>
<dbReference type="PANTHER" id="PTHR23055">
    <property type="entry name" value="CALCIUM BINDING PROTEINS"/>
    <property type="match status" value="1"/>
</dbReference>
<dbReference type="PROSITE" id="PS50222">
    <property type="entry name" value="EF_HAND_2"/>
    <property type="match status" value="2"/>
</dbReference>
<feature type="domain" description="EF-hand" evidence="5">
    <location>
        <begin position="227"/>
        <end position="262"/>
    </location>
</feature>
<dbReference type="EMBL" id="JAACXV010014009">
    <property type="protein sequence ID" value="KAF7271161.1"/>
    <property type="molecule type" value="Genomic_DNA"/>
</dbReference>
<dbReference type="InterPro" id="IPR002048">
    <property type="entry name" value="EF_hand_dom"/>
</dbReference>
<dbReference type="Proteomes" id="UP000625711">
    <property type="component" value="Unassembled WGS sequence"/>
</dbReference>
<feature type="domain" description="EF-hand" evidence="5">
    <location>
        <begin position="182"/>
        <end position="217"/>
    </location>
</feature>
<proteinExistence type="predicted"/>
<dbReference type="SUPFAM" id="SSF47473">
    <property type="entry name" value="EF-hand"/>
    <property type="match status" value="1"/>
</dbReference>
<dbReference type="Pfam" id="PF13499">
    <property type="entry name" value="EF-hand_7"/>
    <property type="match status" value="1"/>
</dbReference>
<dbReference type="Gene3D" id="1.10.238.10">
    <property type="entry name" value="EF-hand"/>
    <property type="match status" value="1"/>
</dbReference>
<evidence type="ECO:0000256" key="4">
    <source>
        <dbReference type="SAM" id="MobiDB-lite"/>
    </source>
</evidence>
<keyword evidence="2" id="KW-0677">Repeat</keyword>
<evidence type="ECO:0000259" key="5">
    <source>
        <dbReference type="PROSITE" id="PS50222"/>
    </source>
</evidence>
<dbReference type="AlphaFoldDB" id="A0A834I2K6"/>
<protein>
    <recommendedName>
        <fullName evidence="5">EF-hand domain-containing protein</fullName>
    </recommendedName>
</protein>
<dbReference type="InterPro" id="IPR028846">
    <property type="entry name" value="Recoverin"/>
</dbReference>
<dbReference type="InterPro" id="IPR018247">
    <property type="entry name" value="EF_Hand_1_Ca_BS"/>
</dbReference>
<evidence type="ECO:0000256" key="3">
    <source>
        <dbReference type="ARBA" id="ARBA00022837"/>
    </source>
</evidence>
<dbReference type="InterPro" id="IPR011992">
    <property type="entry name" value="EF-hand-dom_pair"/>
</dbReference>
<organism evidence="6 7">
    <name type="scientific">Rhynchophorus ferrugineus</name>
    <name type="common">Red palm weevil</name>
    <name type="synonym">Curculio ferrugineus</name>
    <dbReference type="NCBI Taxonomy" id="354439"/>
    <lineage>
        <taxon>Eukaryota</taxon>
        <taxon>Metazoa</taxon>
        <taxon>Ecdysozoa</taxon>
        <taxon>Arthropoda</taxon>
        <taxon>Hexapoda</taxon>
        <taxon>Insecta</taxon>
        <taxon>Pterygota</taxon>
        <taxon>Neoptera</taxon>
        <taxon>Endopterygota</taxon>
        <taxon>Coleoptera</taxon>
        <taxon>Polyphaga</taxon>
        <taxon>Cucujiformia</taxon>
        <taxon>Curculionidae</taxon>
        <taxon>Dryophthorinae</taxon>
        <taxon>Rhynchophorus</taxon>
    </lineage>
</organism>
<comment type="caution">
    <text evidence="6">The sequence shown here is derived from an EMBL/GenBank/DDBJ whole genome shotgun (WGS) entry which is preliminary data.</text>
</comment>
<keyword evidence="3" id="KW-0106">Calcium</keyword>
<evidence type="ECO:0000256" key="2">
    <source>
        <dbReference type="ARBA" id="ARBA00022737"/>
    </source>
</evidence>
<evidence type="ECO:0000313" key="6">
    <source>
        <dbReference type="EMBL" id="KAF7271161.1"/>
    </source>
</evidence>